<dbReference type="AlphaFoldDB" id="A0AA48L2E2"/>
<dbReference type="EMBL" id="AP028212">
    <property type="protein sequence ID" value="BEI88613.1"/>
    <property type="molecule type" value="Genomic_DNA"/>
</dbReference>
<dbReference type="InterPro" id="IPR038955">
    <property type="entry name" value="PriA/CPL1_fungi"/>
</dbReference>
<dbReference type="Pfam" id="PF21671">
    <property type="entry name" value="CPL1-like"/>
    <property type="match status" value="1"/>
</dbReference>
<sequence length="349" mass="36076">MRWFLVALLSLASLAQADIYASCGGIGTLGGDGLLPGLVGLLTGTLTTLVGTTLSGASCRSICAQQGYKFMVYAQGIDVTALSLNLDSTLGSCYCDNEGLDRRAIMEGAGATGACDTSILNLVGVKAEYIAATDLVFGGCYATNPTAINTFAVASQADCFAACGGNKQVSMRVSGMTEQCGLLGGLVGALFGGRSGGTWQCSCSNTAPTGQMVNCNSITSESGTCLLGGKTRNFAWNVYNRDVTPSGLRRRREFRPRVASETYCPLPKLACHVPGTGSFECLDTATELEACGGCPSGNFIDGVVSGTDCTSLPGVAMNRISCISGQCVASACHSNYDLINGECVFRIRK</sequence>
<protein>
    <recommendedName>
        <fullName evidence="2">Protein CPL1-like domain-containing protein</fullName>
    </recommendedName>
</protein>
<proteinExistence type="predicted"/>
<dbReference type="GeneID" id="85492484"/>
<dbReference type="KEGG" id="ccac:CcaHIS019_0113310"/>
<dbReference type="Proteomes" id="UP001233271">
    <property type="component" value="Chromosome 1"/>
</dbReference>
<dbReference type="PANTHER" id="PTHR35192:SF2">
    <property type="entry name" value="APPLE DOMAIN-CONTAINING PROTEIN"/>
    <property type="match status" value="1"/>
</dbReference>
<accession>A0AA48L2E2</accession>
<evidence type="ECO:0000313" key="4">
    <source>
        <dbReference type="Proteomes" id="UP001233271"/>
    </source>
</evidence>
<feature type="chain" id="PRO_5041220027" description="Protein CPL1-like domain-containing protein" evidence="1">
    <location>
        <begin position="18"/>
        <end position="349"/>
    </location>
</feature>
<keyword evidence="4" id="KW-1185">Reference proteome</keyword>
<name>A0AA48L2E2_9TREE</name>
<keyword evidence="1" id="KW-0732">Signal</keyword>
<evidence type="ECO:0000259" key="2">
    <source>
        <dbReference type="Pfam" id="PF21671"/>
    </source>
</evidence>
<dbReference type="PANTHER" id="PTHR35192">
    <property type="entry name" value="PROTEIN, PUTATIVE-RELATED"/>
    <property type="match status" value="1"/>
</dbReference>
<evidence type="ECO:0000313" key="3">
    <source>
        <dbReference type="EMBL" id="BEI88613.1"/>
    </source>
</evidence>
<organism evidence="3 4">
    <name type="scientific">Cutaneotrichosporon cavernicola</name>
    <dbReference type="NCBI Taxonomy" id="279322"/>
    <lineage>
        <taxon>Eukaryota</taxon>
        <taxon>Fungi</taxon>
        <taxon>Dikarya</taxon>
        <taxon>Basidiomycota</taxon>
        <taxon>Agaricomycotina</taxon>
        <taxon>Tremellomycetes</taxon>
        <taxon>Trichosporonales</taxon>
        <taxon>Trichosporonaceae</taxon>
        <taxon>Cutaneotrichosporon</taxon>
    </lineage>
</organism>
<evidence type="ECO:0000256" key="1">
    <source>
        <dbReference type="SAM" id="SignalP"/>
    </source>
</evidence>
<dbReference type="InterPro" id="IPR048661">
    <property type="entry name" value="CPL1-like"/>
</dbReference>
<feature type="domain" description="Protein CPL1-like" evidence="2">
    <location>
        <begin position="279"/>
        <end position="338"/>
    </location>
</feature>
<gene>
    <name evidence="3" type="ORF">CcaverHIS019_0113310</name>
</gene>
<reference evidence="3" key="1">
    <citation type="journal article" date="2023" name="BMC Genomics">
        <title>Chromosome-level genome assemblies of Cutaneotrichosporon spp. (Trichosporonales, Basidiomycota) reveal imbalanced evolution between nucleotide sequences and chromosome synteny.</title>
        <authorList>
            <person name="Kobayashi Y."/>
            <person name="Kayamori A."/>
            <person name="Aoki K."/>
            <person name="Shiwa Y."/>
            <person name="Matsutani M."/>
            <person name="Fujita N."/>
            <person name="Sugita T."/>
            <person name="Iwasaki W."/>
            <person name="Tanaka N."/>
            <person name="Takashima M."/>
        </authorList>
    </citation>
    <scope>NUCLEOTIDE SEQUENCE</scope>
    <source>
        <strain evidence="3">HIS019</strain>
    </source>
</reference>
<dbReference type="RefSeq" id="XP_060453879.1">
    <property type="nucleotide sequence ID" value="XM_060596936.1"/>
</dbReference>
<feature type="signal peptide" evidence="1">
    <location>
        <begin position="1"/>
        <end position="17"/>
    </location>
</feature>